<sequence>GKILVGTRNAEIIEVGEKNAACNILVNGHMDGPIWGLGAHPTRDVFLSAAEDGTVRLWDISER</sequence>
<keyword evidence="1 3" id="KW-0853">WD repeat</keyword>
<evidence type="ECO:0000256" key="3">
    <source>
        <dbReference type="PROSITE-ProRule" id="PRU00221"/>
    </source>
</evidence>
<dbReference type="Gene3D" id="2.130.10.10">
    <property type="entry name" value="YVTN repeat-like/Quinoprotein amine dehydrogenase"/>
    <property type="match status" value="2"/>
</dbReference>
<name>A0ABD0P9H9_CIRMR</name>
<reference evidence="4 5" key="1">
    <citation type="submission" date="2024-05" db="EMBL/GenBank/DDBJ databases">
        <title>Genome sequencing and assembly of Indian major carp, Cirrhinus mrigala (Hamilton, 1822).</title>
        <authorList>
            <person name="Mohindra V."/>
            <person name="Chowdhury L.M."/>
            <person name="Lal K."/>
            <person name="Jena J.K."/>
        </authorList>
    </citation>
    <scope>NUCLEOTIDE SEQUENCE [LARGE SCALE GENOMIC DNA]</scope>
    <source>
        <strain evidence="4">CM1030</strain>
        <tissue evidence="4">Blood</tissue>
    </source>
</reference>
<dbReference type="PANTHER" id="PTHR13720:SF33">
    <property type="entry name" value="HELP DOMAIN-CONTAINING PROTEIN"/>
    <property type="match status" value="1"/>
</dbReference>
<gene>
    <name evidence="4" type="ORF">M9458_035191</name>
</gene>
<comment type="caution">
    <text evidence="4">The sequence shown here is derived from an EMBL/GenBank/DDBJ whole genome shotgun (WGS) entry which is preliminary data.</text>
</comment>
<evidence type="ECO:0000313" key="4">
    <source>
        <dbReference type="EMBL" id="KAL0170595.1"/>
    </source>
</evidence>
<dbReference type="InterPro" id="IPR036322">
    <property type="entry name" value="WD40_repeat_dom_sf"/>
</dbReference>
<dbReference type="PROSITE" id="PS50294">
    <property type="entry name" value="WD_REPEATS_REGION"/>
    <property type="match status" value="1"/>
</dbReference>
<keyword evidence="5" id="KW-1185">Reference proteome</keyword>
<dbReference type="InterPro" id="IPR015943">
    <property type="entry name" value="WD40/YVTN_repeat-like_dom_sf"/>
</dbReference>
<dbReference type="InterPro" id="IPR001680">
    <property type="entry name" value="WD40_rpt"/>
</dbReference>
<dbReference type="SUPFAM" id="SSF50978">
    <property type="entry name" value="WD40 repeat-like"/>
    <property type="match status" value="1"/>
</dbReference>
<evidence type="ECO:0000256" key="1">
    <source>
        <dbReference type="ARBA" id="ARBA00022574"/>
    </source>
</evidence>
<dbReference type="AlphaFoldDB" id="A0ABD0P9H9"/>
<keyword evidence="2" id="KW-0677">Repeat</keyword>
<evidence type="ECO:0000256" key="2">
    <source>
        <dbReference type="ARBA" id="ARBA00022737"/>
    </source>
</evidence>
<dbReference type="SMART" id="SM00320">
    <property type="entry name" value="WD40"/>
    <property type="match status" value="1"/>
</dbReference>
<dbReference type="EMBL" id="JAMKFB020000017">
    <property type="protein sequence ID" value="KAL0170595.1"/>
    <property type="molecule type" value="Genomic_DNA"/>
</dbReference>
<feature type="non-terminal residue" evidence="4">
    <location>
        <position position="1"/>
    </location>
</feature>
<feature type="repeat" description="WD" evidence="3">
    <location>
        <begin position="40"/>
        <end position="63"/>
    </location>
</feature>
<accession>A0ABD0P9H9</accession>
<feature type="non-terminal residue" evidence="4">
    <location>
        <position position="63"/>
    </location>
</feature>
<dbReference type="Pfam" id="PF00400">
    <property type="entry name" value="WD40"/>
    <property type="match status" value="1"/>
</dbReference>
<evidence type="ECO:0000313" key="5">
    <source>
        <dbReference type="Proteomes" id="UP001529510"/>
    </source>
</evidence>
<dbReference type="PANTHER" id="PTHR13720">
    <property type="entry name" value="WD-40 REPEAT PROTEIN"/>
    <property type="match status" value="1"/>
</dbReference>
<dbReference type="Proteomes" id="UP001529510">
    <property type="component" value="Unassembled WGS sequence"/>
</dbReference>
<proteinExistence type="predicted"/>
<dbReference type="PROSITE" id="PS50082">
    <property type="entry name" value="WD_REPEATS_2"/>
    <property type="match status" value="1"/>
</dbReference>
<protein>
    <submittedName>
        <fullName evidence="4">Uncharacterized protein</fullName>
    </submittedName>
</protein>
<organism evidence="4 5">
    <name type="scientific">Cirrhinus mrigala</name>
    <name type="common">Mrigala</name>
    <dbReference type="NCBI Taxonomy" id="683832"/>
    <lineage>
        <taxon>Eukaryota</taxon>
        <taxon>Metazoa</taxon>
        <taxon>Chordata</taxon>
        <taxon>Craniata</taxon>
        <taxon>Vertebrata</taxon>
        <taxon>Euteleostomi</taxon>
        <taxon>Actinopterygii</taxon>
        <taxon>Neopterygii</taxon>
        <taxon>Teleostei</taxon>
        <taxon>Ostariophysi</taxon>
        <taxon>Cypriniformes</taxon>
        <taxon>Cyprinidae</taxon>
        <taxon>Labeoninae</taxon>
        <taxon>Labeonini</taxon>
        <taxon>Cirrhinus</taxon>
    </lineage>
</organism>
<dbReference type="InterPro" id="IPR050630">
    <property type="entry name" value="WD_repeat_EMAP"/>
</dbReference>